<dbReference type="EMBL" id="BMCK01000003">
    <property type="protein sequence ID" value="GGD21400.1"/>
    <property type="molecule type" value="Genomic_DNA"/>
</dbReference>
<dbReference type="PANTHER" id="PTHR30435">
    <property type="entry name" value="FLAGELLAR PROTEIN"/>
    <property type="match status" value="1"/>
</dbReference>
<dbReference type="Proteomes" id="UP000630594">
    <property type="component" value="Unassembled WGS sequence"/>
</dbReference>
<evidence type="ECO:0000259" key="2">
    <source>
        <dbReference type="Pfam" id="PF06429"/>
    </source>
</evidence>
<keyword evidence="4" id="KW-1185">Reference proteome</keyword>
<keyword evidence="3" id="KW-0969">Cilium</keyword>
<evidence type="ECO:0000256" key="1">
    <source>
        <dbReference type="ARBA" id="ARBA00009677"/>
    </source>
</evidence>
<protein>
    <submittedName>
        <fullName evidence="3">Flagellar basal-body rod protein FlgC</fullName>
    </submittedName>
</protein>
<keyword evidence="3" id="KW-0966">Cell projection</keyword>
<dbReference type="PANTHER" id="PTHR30435:SF2">
    <property type="entry name" value="FLAGELLAR BASAL-BODY ROD PROTEIN FLGC"/>
    <property type="match status" value="1"/>
</dbReference>
<gene>
    <name evidence="3" type="primary">flgC</name>
    <name evidence="3" type="ORF">GCM10007231_20740</name>
</gene>
<accession>A0ABQ1QCT2</accession>
<comment type="similarity">
    <text evidence="1">Belongs to the flagella basal body rod proteins family.</text>
</comment>
<organism evidence="3 4">
    <name type="scientific">Nocardioides daphniae</name>
    <dbReference type="NCBI Taxonomy" id="402297"/>
    <lineage>
        <taxon>Bacteria</taxon>
        <taxon>Bacillati</taxon>
        <taxon>Actinomycetota</taxon>
        <taxon>Actinomycetes</taxon>
        <taxon>Propionibacteriales</taxon>
        <taxon>Nocardioidaceae</taxon>
        <taxon>Nocardioides</taxon>
    </lineage>
</organism>
<sequence length="131" mass="14203">MMGAFDMLRIAGSSLGMHQTWLDALAHNISNVNTVTSTDEDAFQAQMVVARTRPDGGVRVGGIEYGDAEGRMVHSPDHPLADENGYVRMPDIDMSSQMSQLVMAQRGFQASVQVTKNAQDSYNAALQIGRS</sequence>
<feature type="domain" description="Flagellar basal-body/hook protein C-terminal" evidence="2">
    <location>
        <begin position="84"/>
        <end position="128"/>
    </location>
</feature>
<dbReference type="InterPro" id="IPR010930">
    <property type="entry name" value="Flg_bb/hook_C_dom"/>
</dbReference>
<comment type="caution">
    <text evidence="3">The sequence shown here is derived from an EMBL/GenBank/DDBJ whole genome shotgun (WGS) entry which is preliminary data.</text>
</comment>
<evidence type="ECO:0000313" key="4">
    <source>
        <dbReference type="Proteomes" id="UP000630594"/>
    </source>
</evidence>
<name>A0ABQ1QCT2_9ACTN</name>
<dbReference type="Pfam" id="PF06429">
    <property type="entry name" value="Flg_bbr_C"/>
    <property type="match status" value="1"/>
</dbReference>
<evidence type="ECO:0000313" key="3">
    <source>
        <dbReference type="EMBL" id="GGD21400.1"/>
    </source>
</evidence>
<proteinExistence type="inferred from homology"/>
<keyword evidence="3" id="KW-0282">Flagellum</keyword>
<reference evidence="4" key="1">
    <citation type="journal article" date="2019" name="Int. J. Syst. Evol. Microbiol.">
        <title>The Global Catalogue of Microorganisms (GCM) 10K type strain sequencing project: providing services to taxonomists for standard genome sequencing and annotation.</title>
        <authorList>
            <consortium name="The Broad Institute Genomics Platform"/>
            <consortium name="The Broad Institute Genome Sequencing Center for Infectious Disease"/>
            <person name="Wu L."/>
            <person name="Ma J."/>
        </authorList>
    </citation>
    <scope>NUCLEOTIDE SEQUENCE [LARGE SCALE GENOMIC DNA]</scope>
    <source>
        <strain evidence="4">CCM 7403</strain>
    </source>
</reference>